<dbReference type="InterPro" id="IPR036102">
    <property type="entry name" value="OsmC/Ohrsf"/>
</dbReference>
<sequence>MKSISKDKKYVNQLEELDLCIDTTEEKGGTGKYPRPHDILEAALASCMNIMLQKEAEKLELMDIKFETEVVLNRENPEEANFEYSYKIIADKNYESLRTTFDKALLDSSVKKTLSRRMVFTKK</sequence>
<dbReference type="RefSeq" id="WP_013135833.1">
    <property type="nucleotide sequence ID" value="NC_014166.1"/>
</dbReference>
<name>D5V076_ARCNC</name>
<dbReference type="InterPro" id="IPR003718">
    <property type="entry name" value="OsmC/Ohr_fam"/>
</dbReference>
<dbReference type="eggNOG" id="COG1765">
    <property type="taxonomic scope" value="Bacteria"/>
</dbReference>
<dbReference type="Gene3D" id="3.30.300.20">
    <property type="match status" value="1"/>
</dbReference>
<dbReference type="InterPro" id="IPR015946">
    <property type="entry name" value="KH_dom-like_a/b"/>
</dbReference>
<reference evidence="1 2" key="1">
    <citation type="journal article" date="2010" name="Stand. Genomic Sci.">
        <title>Complete genome sequence of Arcobacter nitrofigilis type strain (CI).</title>
        <authorList>
            <person name="Pati A."/>
            <person name="Gronow S."/>
            <person name="Lapidus A."/>
            <person name="Copeland A."/>
            <person name="Glavina Del Rio T."/>
            <person name="Nolan M."/>
            <person name="Lucas S."/>
            <person name="Tice H."/>
            <person name="Cheng J.F."/>
            <person name="Han C."/>
            <person name="Chertkov O."/>
            <person name="Bruce D."/>
            <person name="Tapia R."/>
            <person name="Goodwin L."/>
            <person name="Pitluck S."/>
            <person name="Liolios K."/>
            <person name="Ivanova N."/>
            <person name="Mavromatis K."/>
            <person name="Chen A."/>
            <person name="Palaniappan K."/>
            <person name="Land M."/>
            <person name="Hauser L."/>
            <person name="Chang Y.J."/>
            <person name="Jeffries C.D."/>
            <person name="Detter J.C."/>
            <person name="Rohde M."/>
            <person name="Goker M."/>
            <person name="Bristow J."/>
            <person name="Eisen J.A."/>
            <person name="Markowitz V."/>
            <person name="Hugenholtz P."/>
            <person name="Klenk H.P."/>
            <person name="Kyrpides N.C."/>
        </authorList>
    </citation>
    <scope>NUCLEOTIDE SEQUENCE [LARGE SCALE GENOMIC DNA]</scope>
    <source>
        <strain evidence="2">ATCC 33309 / DSM 7299 / CCUG 15893 / LMG 7604 / NCTC 12251 / CI</strain>
    </source>
</reference>
<dbReference type="EMBL" id="CP001999">
    <property type="protein sequence ID" value="ADG93688.1"/>
    <property type="molecule type" value="Genomic_DNA"/>
</dbReference>
<dbReference type="OrthoDB" id="9789573at2"/>
<dbReference type="SUPFAM" id="SSF82784">
    <property type="entry name" value="OsmC-like"/>
    <property type="match status" value="1"/>
</dbReference>
<evidence type="ECO:0000313" key="2">
    <source>
        <dbReference type="Proteomes" id="UP000000939"/>
    </source>
</evidence>
<dbReference type="KEGG" id="ant:Arnit_2034"/>
<dbReference type="HOGENOM" id="CLU_100275_4_1_7"/>
<dbReference type="Pfam" id="PF02566">
    <property type="entry name" value="OsmC"/>
    <property type="match status" value="1"/>
</dbReference>
<proteinExistence type="predicted"/>
<evidence type="ECO:0000313" key="1">
    <source>
        <dbReference type="EMBL" id="ADG93688.1"/>
    </source>
</evidence>
<gene>
    <name evidence="1" type="ordered locus">Arnit_2034</name>
</gene>
<protein>
    <submittedName>
        <fullName evidence="1">OsmC family protein</fullName>
    </submittedName>
</protein>
<dbReference type="Proteomes" id="UP000000939">
    <property type="component" value="Chromosome"/>
</dbReference>
<keyword evidence="2" id="KW-1185">Reference proteome</keyword>
<organism evidence="1 2">
    <name type="scientific">Arcobacter nitrofigilis (strain ATCC 33309 / DSM 7299 / CCUG 15893 / LMG 7604 / NCTC 12251 / CI)</name>
    <name type="common">Campylobacter nitrofigilis</name>
    <dbReference type="NCBI Taxonomy" id="572480"/>
    <lineage>
        <taxon>Bacteria</taxon>
        <taxon>Pseudomonadati</taxon>
        <taxon>Campylobacterota</taxon>
        <taxon>Epsilonproteobacteria</taxon>
        <taxon>Campylobacterales</taxon>
        <taxon>Arcobacteraceae</taxon>
        <taxon>Arcobacter</taxon>
    </lineage>
</organism>
<accession>D5V076</accession>
<dbReference type="AlphaFoldDB" id="D5V076"/>
<dbReference type="STRING" id="572480.Arnit_2034"/>